<name>A0A1I3X408_HALDA</name>
<reference evidence="11" key="1">
    <citation type="submission" date="2016-10" db="EMBL/GenBank/DDBJ databases">
        <authorList>
            <person name="Varghese N."/>
            <person name="Submissions S."/>
        </authorList>
    </citation>
    <scope>NUCLEOTIDE SEQUENCE [LARGE SCALE GENOMIC DNA]</scope>
    <source>
        <strain evidence="11">CGMCC 1.3704</strain>
    </source>
</reference>
<evidence type="ECO:0000313" key="10">
    <source>
        <dbReference type="EMBL" id="SFK14435.1"/>
    </source>
</evidence>
<keyword evidence="2" id="KW-1003">Cell membrane</keyword>
<dbReference type="RefSeq" id="WP_075037161.1">
    <property type="nucleotide sequence ID" value="NZ_FOSB01000008.1"/>
</dbReference>
<evidence type="ECO:0000256" key="5">
    <source>
        <dbReference type="ARBA" id="ARBA00022737"/>
    </source>
</evidence>
<proteinExistence type="predicted"/>
<sequence length="395" mass="45664">MFVTFILLIILLILLLFIDFKLGRAKHRKNPRTLPSQQATGNYKLFKNGSVLFEELFQNIADAEKQVDVYFFLIDRDYISENFLEILKNKARNGVSVRLLVDRIGGYKINKKAREDLKEAGVEFHFAETPGFPFFFYRFNRRNHRKITVIDGKISYVGGFNIGKNYIGESAKFGNWRDYHLRLTGPVVSDMHKILLDDWYLATGEQIDHCPPPKEEGNYKLRIIPTDGVELEGEFDHIIQSAKQEILIGTPYFIPTDRLQNSLKTAIKKGVNLIIMVPMKADHPFVKPAAIPYLEELYRLGAKIYLFDAGFYHSKVIMVDGQFADIGTANFDRRSLFLNKEVNTYVYDEAFIGELKKGYMEDVADAIPFDDHWLNQRSLTTRLNQKIAILLRPFL</sequence>
<dbReference type="CDD" id="cd09112">
    <property type="entry name" value="PLDc_CLS_2"/>
    <property type="match status" value="1"/>
</dbReference>
<dbReference type="InterPro" id="IPR001736">
    <property type="entry name" value="PLipase_D/transphosphatidylase"/>
</dbReference>
<dbReference type="InterPro" id="IPR025202">
    <property type="entry name" value="PLD-like_dom"/>
</dbReference>
<feature type="domain" description="PLD phosphodiesterase" evidence="9">
    <location>
        <begin position="308"/>
        <end position="335"/>
    </location>
</feature>
<dbReference type="Proteomes" id="UP000183557">
    <property type="component" value="Unassembled WGS sequence"/>
</dbReference>
<dbReference type="PROSITE" id="PS50035">
    <property type="entry name" value="PLD"/>
    <property type="match status" value="2"/>
</dbReference>
<dbReference type="PANTHER" id="PTHR21248:SF7">
    <property type="entry name" value="MINOR CARDIOLIPIN SYNTHASE CLSB"/>
    <property type="match status" value="1"/>
</dbReference>
<keyword evidence="3" id="KW-0808">Transferase</keyword>
<comment type="subcellular location">
    <subcellularLocation>
        <location evidence="1">Cell membrane</location>
    </subcellularLocation>
</comment>
<dbReference type="GO" id="GO:0032049">
    <property type="term" value="P:cardiolipin biosynthetic process"/>
    <property type="evidence" value="ECO:0007669"/>
    <property type="project" value="UniProtKB-UniRule"/>
</dbReference>
<feature type="domain" description="PLD phosphodiesterase" evidence="9">
    <location>
        <begin position="139"/>
        <end position="166"/>
    </location>
</feature>
<dbReference type="SUPFAM" id="SSF56024">
    <property type="entry name" value="Phospholipase D/nuclease"/>
    <property type="match status" value="2"/>
</dbReference>
<organism evidence="10 11">
    <name type="scientific">Halobacillus dabanensis</name>
    <dbReference type="NCBI Taxonomy" id="240302"/>
    <lineage>
        <taxon>Bacteria</taxon>
        <taxon>Bacillati</taxon>
        <taxon>Bacillota</taxon>
        <taxon>Bacilli</taxon>
        <taxon>Bacillales</taxon>
        <taxon>Bacillaceae</taxon>
        <taxon>Halobacillus</taxon>
    </lineage>
</organism>
<dbReference type="CDD" id="cd09110">
    <property type="entry name" value="PLDc_CLS_1"/>
    <property type="match status" value="1"/>
</dbReference>
<dbReference type="PANTHER" id="PTHR21248">
    <property type="entry name" value="CARDIOLIPIN SYNTHASE"/>
    <property type="match status" value="1"/>
</dbReference>
<evidence type="ECO:0000259" key="9">
    <source>
        <dbReference type="PROSITE" id="PS50035"/>
    </source>
</evidence>
<evidence type="ECO:0000256" key="2">
    <source>
        <dbReference type="ARBA" id="ARBA00022475"/>
    </source>
</evidence>
<dbReference type="EMBL" id="FOSB01000008">
    <property type="protein sequence ID" value="SFK14435.1"/>
    <property type="molecule type" value="Genomic_DNA"/>
</dbReference>
<dbReference type="OrthoDB" id="9762009at2"/>
<dbReference type="AlphaFoldDB" id="A0A1I3X408"/>
<evidence type="ECO:0000256" key="6">
    <source>
        <dbReference type="ARBA" id="ARBA00022989"/>
    </source>
</evidence>
<accession>A0A1I3X408</accession>
<keyword evidence="6" id="KW-1133">Transmembrane helix</keyword>
<evidence type="ECO:0000256" key="1">
    <source>
        <dbReference type="ARBA" id="ARBA00004236"/>
    </source>
</evidence>
<keyword evidence="4" id="KW-0812">Transmembrane</keyword>
<dbReference type="SMART" id="SM00155">
    <property type="entry name" value="PLDc"/>
    <property type="match status" value="2"/>
</dbReference>
<gene>
    <name evidence="10" type="ORF">SAMN04487936_1083</name>
</gene>
<evidence type="ECO:0000256" key="4">
    <source>
        <dbReference type="ARBA" id="ARBA00022692"/>
    </source>
</evidence>
<dbReference type="NCBIfam" id="TIGR04265">
    <property type="entry name" value="bac_cardiolipin"/>
    <property type="match status" value="1"/>
</dbReference>
<keyword evidence="7" id="KW-0472">Membrane</keyword>
<keyword evidence="11" id="KW-1185">Reference proteome</keyword>
<dbReference type="Pfam" id="PF13091">
    <property type="entry name" value="PLDc_2"/>
    <property type="match status" value="2"/>
</dbReference>
<keyword evidence="5" id="KW-0677">Repeat</keyword>
<protein>
    <recommendedName>
        <fullName evidence="8">Cardiolipin synthase</fullName>
        <ecNumber evidence="8">2.7.8.-</ecNumber>
    </recommendedName>
</protein>
<evidence type="ECO:0000256" key="8">
    <source>
        <dbReference type="NCBIfam" id="TIGR04265"/>
    </source>
</evidence>
<dbReference type="GO" id="GO:0008808">
    <property type="term" value="F:cardiolipin synthase activity"/>
    <property type="evidence" value="ECO:0007669"/>
    <property type="project" value="UniProtKB-UniRule"/>
</dbReference>
<dbReference type="GO" id="GO:0005886">
    <property type="term" value="C:plasma membrane"/>
    <property type="evidence" value="ECO:0007669"/>
    <property type="project" value="UniProtKB-SubCell"/>
</dbReference>
<dbReference type="InterPro" id="IPR022924">
    <property type="entry name" value="Cardiolipin_synthase"/>
</dbReference>
<dbReference type="Gene3D" id="3.30.870.10">
    <property type="entry name" value="Endonuclease Chain A"/>
    <property type="match status" value="2"/>
</dbReference>
<evidence type="ECO:0000256" key="3">
    <source>
        <dbReference type="ARBA" id="ARBA00022679"/>
    </source>
</evidence>
<evidence type="ECO:0000256" key="7">
    <source>
        <dbReference type="ARBA" id="ARBA00023136"/>
    </source>
</evidence>
<dbReference type="EC" id="2.7.8.-" evidence="8"/>
<evidence type="ECO:0000313" key="11">
    <source>
        <dbReference type="Proteomes" id="UP000183557"/>
    </source>
</evidence>